<evidence type="ECO:0000256" key="2">
    <source>
        <dbReference type="ARBA" id="ARBA00022771"/>
    </source>
</evidence>
<dbReference type="Proteomes" id="UP000239899">
    <property type="component" value="Unassembled WGS sequence"/>
</dbReference>
<accession>A0A2P6TE95</accession>
<evidence type="ECO:0000256" key="4">
    <source>
        <dbReference type="PROSITE-ProRule" id="PRU00134"/>
    </source>
</evidence>
<evidence type="ECO:0000256" key="1">
    <source>
        <dbReference type="ARBA" id="ARBA00022723"/>
    </source>
</evidence>
<keyword evidence="1" id="KW-0479">Metal-binding</keyword>
<dbReference type="AlphaFoldDB" id="A0A2P6TE95"/>
<gene>
    <name evidence="7" type="ORF">C2E21_8603</name>
</gene>
<evidence type="ECO:0000313" key="7">
    <source>
        <dbReference type="EMBL" id="PRW20964.1"/>
    </source>
</evidence>
<dbReference type="InterPro" id="IPR002893">
    <property type="entry name" value="Znf_MYND"/>
</dbReference>
<feature type="region of interest" description="Disordered" evidence="5">
    <location>
        <begin position="307"/>
        <end position="328"/>
    </location>
</feature>
<keyword evidence="2 4" id="KW-0863">Zinc-finger</keyword>
<dbReference type="PROSITE" id="PS50865">
    <property type="entry name" value="ZF_MYND_2"/>
    <property type="match status" value="1"/>
</dbReference>
<dbReference type="GO" id="GO:0008270">
    <property type="term" value="F:zinc ion binding"/>
    <property type="evidence" value="ECO:0007669"/>
    <property type="project" value="UniProtKB-KW"/>
</dbReference>
<dbReference type="Gene3D" id="6.10.140.2220">
    <property type="match status" value="1"/>
</dbReference>
<keyword evidence="8" id="KW-1185">Reference proteome</keyword>
<dbReference type="SUPFAM" id="SSF144232">
    <property type="entry name" value="HIT/MYND zinc finger-like"/>
    <property type="match status" value="1"/>
</dbReference>
<organism evidence="7 8">
    <name type="scientific">Chlorella sorokiniana</name>
    <name type="common">Freshwater green alga</name>
    <dbReference type="NCBI Taxonomy" id="3076"/>
    <lineage>
        <taxon>Eukaryota</taxon>
        <taxon>Viridiplantae</taxon>
        <taxon>Chlorophyta</taxon>
        <taxon>core chlorophytes</taxon>
        <taxon>Trebouxiophyceae</taxon>
        <taxon>Chlorellales</taxon>
        <taxon>Chlorellaceae</taxon>
        <taxon>Chlorella clade</taxon>
        <taxon>Chlorella</taxon>
    </lineage>
</organism>
<comment type="caution">
    <text evidence="7">The sequence shown here is derived from an EMBL/GenBank/DDBJ whole genome shotgun (WGS) entry which is preliminary data.</text>
</comment>
<protein>
    <submittedName>
        <fullName evidence="7">Zinc finger MYND domain-containing 19 Q7TSV3</fullName>
    </submittedName>
</protein>
<evidence type="ECO:0000313" key="8">
    <source>
        <dbReference type="Proteomes" id="UP000239899"/>
    </source>
</evidence>
<name>A0A2P6TE95_CHLSO</name>
<reference evidence="7 8" key="1">
    <citation type="journal article" date="2018" name="Plant J.">
        <title>Genome sequences of Chlorella sorokiniana UTEX 1602 and Micractinium conductrix SAG 241.80: implications to maltose excretion by a green alga.</title>
        <authorList>
            <person name="Arriola M.B."/>
            <person name="Velmurugan N."/>
            <person name="Zhang Y."/>
            <person name="Plunkett M.H."/>
            <person name="Hondzo H."/>
            <person name="Barney B.M."/>
        </authorList>
    </citation>
    <scope>NUCLEOTIDE SEQUENCE [LARGE SCALE GENOMIC DNA]</scope>
    <source>
        <strain evidence="8">UTEX 1602</strain>
    </source>
</reference>
<dbReference type="EMBL" id="LHPG02000021">
    <property type="protein sequence ID" value="PRW20964.1"/>
    <property type="molecule type" value="Genomic_DNA"/>
</dbReference>
<dbReference type="Pfam" id="PF01753">
    <property type="entry name" value="zf-MYND"/>
    <property type="match status" value="1"/>
</dbReference>
<evidence type="ECO:0000259" key="6">
    <source>
        <dbReference type="PROSITE" id="PS50865"/>
    </source>
</evidence>
<sequence>MSAAWRKVLSQLQVALDAPVRSPAQFGAVQDLMSLMASSGGGMPRLDTVENADAIEKKLIKLLGDAPSKLQAMEAALGQMLDEGAPLDALARLAAAAVLLNMACLGLASTAAVGDRRAMFSLMAAALHFASGNAMRLQPRLAAPSLQGAAGRDVQLAGQLVAVLLGSTEMVHLQPALQREPDALAAAFGCALLHLATTTLDLACEPWNAATAEALGRTAAKPSALLPWAARLAPSVERLQRLDVRMTGSKWQLPLPGLLYTMLSHEAFRAHALATLTQDRTLTAQLVQATLACLLGAVQWLDAAEAGGQPSSAAGSQPGGAGSMAPGEAAGSVISAGSKAVIILTHPGLNNELVAAIARGQPEQELKLSELAPRASADVVTLCEAAAAMLRLLPPLQQTLLQPPAGAAAPAGLSDAAAKFPACLLPIAVAVLPAVNELNVRLTSSAKGQEAAVVAQAEPLFLLHTVAVRFLHWLSALDDAQLAAMPALATWDAWHTMVHVTFSEAVAIYRMGRTLAAEQGNTQQEAAFSRRLHSLCLAHAPLVPLISGKTGRPFDNPDLGFYTELLYIVSYTPLAALDPLLVAGFERSVRSSLQAAADNSLVEYVWEGVQKWLVQAEEQPQYCVFLLNSGLAHEGLAAAEAAAVAKDMPLPSIARRLLATVHICCSNLLAAAAAELPAPNRPSTASEAENPHMRAISAACFQLESALRRLPAGFPPPPRLATLQRYRGSVLPAAAGLAGVLLAYWHSQEQLQAGQLAAARAAGARSCAYLRCANLGCEGGARAGTGDGCSKCSACKAVWYCGTACSHADWRAGHRRMCKLLKEARAAERSVGET</sequence>
<keyword evidence="3" id="KW-0862">Zinc</keyword>
<evidence type="ECO:0000256" key="3">
    <source>
        <dbReference type="ARBA" id="ARBA00022833"/>
    </source>
</evidence>
<feature type="domain" description="MYND-type" evidence="6">
    <location>
        <begin position="772"/>
        <end position="818"/>
    </location>
</feature>
<proteinExistence type="predicted"/>
<evidence type="ECO:0000256" key="5">
    <source>
        <dbReference type="SAM" id="MobiDB-lite"/>
    </source>
</evidence>
<feature type="compositionally biased region" description="Low complexity" evidence="5">
    <location>
        <begin position="307"/>
        <end position="316"/>
    </location>
</feature>
<dbReference type="PROSITE" id="PS01360">
    <property type="entry name" value="ZF_MYND_1"/>
    <property type="match status" value="1"/>
</dbReference>
<dbReference type="OrthoDB" id="520132at2759"/>